<accession>A0ABU0FJ83</accession>
<evidence type="ECO:0000256" key="1">
    <source>
        <dbReference type="SAM" id="Phobius"/>
    </source>
</evidence>
<sequence>MGFARAAVRAFGMTDHRLQGNAVAPLERLNAHPLTPVGYKKAKARQACSCPFRGLWAGSVIVFVNMLFNDDF</sequence>
<evidence type="ECO:0000313" key="2">
    <source>
        <dbReference type="EMBL" id="MDQ0394169.1"/>
    </source>
</evidence>
<keyword evidence="1" id="KW-1133">Transmembrane helix</keyword>
<dbReference type="Proteomes" id="UP001237448">
    <property type="component" value="Unassembled WGS sequence"/>
</dbReference>
<organism evidence="2 3">
    <name type="scientific">Labrys monachus</name>
    <dbReference type="NCBI Taxonomy" id="217067"/>
    <lineage>
        <taxon>Bacteria</taxon>
        <taxon>Pseudomonadati</taxon>
        <taxon>Pseudomonadota</taxon>
        <taxon>Alphaproteobacteria</taxon>
        <taxon>Hyphomicrobiales</taxon>
        <taxon>Xanthobacteraceae</taxon>
        <taxon>Labrys</taxon>
    </lineage>
</organism>
<comment type="caution">
    <text evidence="2">The sequence shown here is derived from an EMBL/GenBank/DDBJ whole genome shotgun (WGS) entry which is preliminary data.</text>
</comment>
<name>A0ABU0FJ83_9HYPH</name>
<keyword evidence="1" id="KW-0812">Transmembrane</keyword>
<dbReference type="EMBL" id="JAUSVK010000001">
    <property type="protein sequence ID" value="MDQ0394169.1"/>
    <property type="molecule type" value="Genomic_DNA"/>
</dbReference>
<keyword evidence="1" id="KW-0472">Membrane</keyword>
<feature type="transmembrane region" description="Helical" evidence="1">
    <location>
        <begin position="50"/>
        <end position="68"/>
    </location>
</feature>
<proteinExistence type="predicted"/>
<evidence type="ECO:0000313" key="3">
    <source>
        <dbReference type="Proteomes" id="UP001237448"/>
    </source>
</evidence>
<protein>
    <submittedName>
        <fullName evidence="2">Uncharacterized protein</fullName>
    </submittedName>
</protein>
<reference evidence="2 3" key="1">
    <citation type="submission" date="2023-07" db="EMBL/GenBank/DDBJ databases">
        <title>Genomic Encyclopedia of Type Strains, Phase IV (KMG-IV): sequencing the most valuable type-strain genomes for metagenomic binning, comparative biology and taxonomic classification.</title>
        <authorList>
            <person name="Goeker M."/>
        </authorList>
    </citation>
    <scope>NUCLEOTIDE SEQUENCE [LARGE SCALE GENOMIC DNA]</scope>
    <source>
        <strain evidence="2 3">DSM 5896</strain>
    </source>
</reference>
<keyword evidence="3" id="KW-1185">Reference proteome</keyword>
<gene>
    <name evidence="2" type="ORF">J3R73_003961</name>
</gene>